<comment type="caution">
    <text evidence="4">The sequence shown here is derived from an EMBL/GenBank/DDBJ whole genome shotgun (WGS) entry which is preliminary data.</text>
</comment>
<feature type="compositionally biased region" description="Basic and acidic residues" evidence="3">
    <location>
        <begin position="205"/>
        <end position="218"/>
    </location>
</feature>
<accession>A0A7Y9RXB9</accession>
<keyword evidence="2 4" id="KW-0808">Transferase</keyword>
<dbReference type="EC" id="2.1.1.171" evidence="4"/>
<dbReference type="CDD" id="cd02440">
    <property type="entry name" value="AdoMet_MTases"/>
    <property type="match status" value="1"/>
</dbReference>
<dbReference type="RefSeq" id="WP_179518673.1">
    <property type="nucleotide sequence ID" value="NZ_JACCAC010000001.1"/>
</dbReference>
<evidence type="ECO:0000256" key="1">
    <source>
        <dbReference type="ARBA" id="ARBA00022603"/>
    </source>
</evidence>
<protein>
    <submittedName>
        <fullName evidence="4">16S rRNA (Guanine966-N2)-methyltransferase</fullName>
        <ecNumber evidence="4">2.1.1.171</ecNumber>
    </submittedName>
</protein>
<organism evidence="4 5">
    <name type="scientific">Nocardioides perillae</name>
    <dbReference type="NCBI Taxonomy" id="1119534"/>
    <lineage>
        <taxon>Bacteria</taxon>
        <taxon>Bacillati</taxon>
        <taxon>Actinomycetota</taxon>
        <taxon>Actinomycetes</taxon>
        <taxon>Propionibacteriales</taxon>
        <taxon>Nocardioidaceae</taxon>
        <taxon>Nocardioides</taxon>
    </lineage>
</organism>
<dbReference type="PIRSF" id="PIRSF004553">
    <property type="entry name" value="CHP00095"/>
    <property type="match status" value="1"/>
</dbReference>
<dbReference type="Proteomes" id="UP000544110">
    <property type="component" value="Unassembled WGS sequence"/>
</dbReference>
<dbReference type="PANTHER" id="PTHR43542">
    <property type="entry name" value="METHYLTRANSFERASE"/>
    <property type="match status" value="1"/>
</dbReference>
<keyword evidence="5" id="KW-1185">Reference proteome</keyword>
<dbReference type="InterPro" id="IPR029063">
    <property type="entry name" value="SAM-dependent_MTases_sf"/>
</dbReference>
<dbReference type="AlphaFoldDB" id="A0A7Y9RXB9"/>
<reference evidence="4 5" key="1">
    <citation type="submission" date="2020-07" db="EMBL/GenBank/DDBJ databases">
        <title>Sequencing the genomes of 1000 actinobacteria strains.</title>
        <authorList>
            <person name="Klenk H.-P."/>
        </authorList>
    </citation>
    <scope>NUCLEOTIDE SEQUENCE [LARGE SCALE GENOMIC DNA]</scope>
    <source>
        <strain evidence="4 5">DSM 24552</strain>
    </source>
</reference>
<dbReference type="GO" id="GO:0003676">
    <property type="term" value="F:nucleic acid binding"/>
    <property type="evidence" value="ECO:0007669"/>
    <property type="project" value="InterPro"/>
</dbReference>
<dbReference type="PROSITE" id="PS00092">
    <property type="entry name" value="N6_MTASE"/>
    <property type="match status" value="1"/>
</dbReference>
<dbReference type="GO" id="GO:0052913">
    <property type="term" value="F:16S rRNA (guanine(966)-N(2))-methyltransferase activity"/>
    <property type="evidence" value="ECO:0007669"/>
    <property type="project" value="UniProtKB-EC"/>
</dbReference>
<gene>
    <name evidence="4" type="ORF">BJ989_002721</name>
</gene>
<evidence type="ECO:0000256" key="2">
    <source>
        <dbReference type="ARBA" id="ARBA00022679"/>
    </source>
</evidence>
<feature type="region of interest" description="Disordered" evidence="3">
    <location>
        <begin position="183"/>
        <end position="218"/>
    </location>
</feature>
<evidence type="ECO:0000256" key="3">
    <source>
        <dbReference type="SAM" id="MobiDB-lite"/>
    </source>
</evidence>
<proteinExistence type="predicted"/>
<name>A0A7Y9RXB9_9ACTN</name>
<dbReference type="NCBIfam" id="TIGR00095">
    <property type="entry name" value="16S rRNA (guanine(966)-N(2))-methyltransferase RsmD"/>
    <property type="match status" value="1"/>
</dbReference>
<evidence type="ECO:0000313" key="4">
    <source>
        <dbReference type="EMBL" id="NYG56417.1"/>
    </source>
</evidence>
<dbReference type="Pfam" id="PF03602">
    <property type="entry name" value="Cons_hypoth95"/>
    <property type="match status" value="1"/>
</dbReference>
<evidence type="ECO:0000313" key="5">
    <source>
        <dbReference type="Proteomes" id="UP000544110"/>
    </source>
</evidence>
<sequence length="218" mass="22927">MTRIIAGRAGGRRLQTPRGGATRPTSDRVREALFSTLESRVGPLAGLRFLDLYAGSGAVGLEAWSRGAGVVTLVEHDRRTAALVSANARALGAVGASRAEVVVGAVGAVLDRPPGAPYDVVFSDPPYPLAPAEVDADLVRVTARGWLVPGGLVVVERSVRSPAPTWPAGLEPEREKRYGETVLWYGRAAPPPPDPRGGAGPSDQQHPDPHLPDLTDEE</sequence>
<dbReference type="Gene3D" id="3.40.50.150">
    <property type="entry name" value="Vaccinia Virus protein VP39"/>
    <property type="match status" value="1"/>
</dbReference>
<dbReference type="InterPro" id="IPR004398">
    <property type="entry name" value="RNA_MeTrfase_RsmD"/>
</dbReference>
<dbReference type="SUPFAM" id="SSF53335">
    <property type="entry name" value="S-adenosyl-L-methionine-dependent methyltransferases"/>
    <property type="match status" value="1"/>
</dbReference>
<dbReference type="InterPro" id="IPR002052">
    <property type="entry name" value="DNA_methylase_N6_adenine_CS"/>
</dbReference>
<dbReference type="PANTHER" id="PTHR43542:SF1">
    <property type="entry name" value="METHYLTRANSFERASE"/>
    <property type="match status" value="1"/>
</dbReference>
<keyword evidence="1 4" id="KW-0489">Methyltransferase</keyword>
<dbReference type="EMBL" id="JACCAC010000001">
    <property type="protein sequence ID" value="NYG56417.1"/>
    <property type="molecule type" value="Genomic_DNA"/>
</dbReference>